<evidence type="ECO:0000259" key="1">
    <source>
        <dbReference type="PROSITE" id="PS51704"/>
    </source>
</evidence>
<keyword evidence="3" id="KW-1185">Reference proteome</keyword>
<organism evidence="2 3">
    <name type="scientific">Zeimonas arvi</name>
    <dbReference type="NCBI Taxonomy" id="2498847"/>
    <lineage>
        <taxon>Bacteria</taxon>
        <taxon>Pseudomonadati</taxon>
        <taxon>Pseudomonadota</taxon>
        <taxon>Betaproteobacteria</taxon>
        <taxon>Burkholderiales</taxon>
        <taxon>Burkholderiaceae</taxon>
        <taxon>Zeimonas</taxon>
    </lineage>
</organism>
<accession>A0A5C8NLT0</accession>
<dbReference type="Gene3D" id="3.20.20.190">
    <property type="entry name" value="Phosphatidylinositol (PI) phosphodiesterase"/>
    <property type="match status" value="1"/>
</dbReference>
<comment type="caution">
    <text evidence="2">The sequence shown here is derived from an EMBL/GenBank/DDBJ whole genome shotgun (WGS) entry which is preliminary data.</text>
</comment>
<dbReference type="RefSeq" id="WP_147705842.1">
    <property type="nucleotide sequence ID" value="NZ_VDUY01000009.1"/>
</dbReference>
<dbReference type="GO" id="GO:0008889">
    <property type="term" value="F:glycerophosphodiester phosphodiesterase activity"/>
    <property type="evidence" value="ECO:0007669"/>
    <property type="project" value="UniProtKB-EC"/>
</dbReference>
<dbReference type="PANTHER" id="PTHR46211:SF1">
    <property type="entry name" value="GLYCEROPHOSPHODIESTER PHOSPHODIESTERASE, CYTOPLASMIC"/>
    <property type="match status" value="1"/>
</dbReference>
<dbReference type="GO" id="GO:0006629">
    <property type="term" value="P:lipid metabolic process"/>
    <property type="evidence" value="ECO:0007669"/>
    <property type="project" value="InterPro"/>
</dbReference>
<protein>
    <submittedName>
        <fullName evidence="2">Glycerophosphodiester phosphodiesterase</fullName>
        <ecNumber evidence="2">3.1.4.46</ecNumber>
    </submittedName>
</protein>
<dbReference type="SUPFAM" id="SSF51695">
    <property type="entry name" value="PLC-like phosphodiesterases"/>
    <property type="match status" value="1"/>
</dbReference>
<dbReference type="NCBIfam" id="NF006989">
    <property type="entry name" value="PRK09454.1"/>
    <property type="match status" value="1"/>
</dbReference>
<dbReference type="InterPro" id="IPR017946">
    <property type="entry name" value="PLC-like_Pdiesterase_TIM-brl"/>
</dbReference>
<feature type="domain" description="GP-PDE" evidence="1">
    <location>
        <begin position="12"/>
        <end position="250"/>
    </location>
</feature>
<dbReference type="PANTHER" id="PTHR46211">
    <property type="entry name" value="GLYCEROPHOSPHORYL DIESTER PHOSPHODIESTERASE"/>
    <property type="match status" value="1"/>
</dbReference>
<keyword evidence="2" id="KW-0378">Hydrolase</keyword>
<dbReference type="AlphaFoldDB" id="A0A5C8NLT0"/>
<dbReference type="PROSITE" id="PS51704">
    <property type="entry name" value="GP_PDE"/>
    <property type="match status" value="1"/>
</dbReference>
<dbReference type="Pfam" id="PF03009">
    <property type="entry name" value="GDPD"/>
    <property type="match status" value="1"/>
</dbReference>
<dbReference type="EMBL" id="VDUY01000009">
    <property type="protein sequence ID" value="TXL62669.1"/>
    <property type="molecule type" value="Genomic_DNA"/>
</dbReference>
<dbReference type="Proteomes" id="UP000321548">
    <property type="component" value="Unassembled WGS sequence"/>
</dbReference>
<dbReference type="EC" id="3.1.4.46" evidence="2"/>
<reference evidence="2 3" key="1">
    <citation type="submission" date="2019-06" db="EMBL/GenBank/DDBJ databases">
        <title>Quisquiliibacterium sp. nov., isolated from a maize field.</title>
        <authorList>
            <person name="Lin S.-Y."/>
            <person name="Tsai C.-F."/>
            <person name="Young C.-C."/>
        </authorList>
    </citation>
    <scope>NUCLEOTIDE SEQUENCE [LARGE SCALE GENOMIC DNA]</scope>
    <source>
        <strain evidence="2 3">CC-CFT501</strain>
    </source>
</reference>
<sequence length="250" mass="26598">MLNVGFDDWPYPAFVAHRGAGLLAPENTLAAMRAGFDHGYRMFEFDAKLSGDGVAMLMHDAVVERTTNGSGRVAGMSWGELARLDAGSWHSARYAGEPVPTLARVARWLRANDCLANIEIKPCPGREAETGAAVAIEALLLWRDAEVPPLLSSFSEAALEAARKVAPGLPRALLLGELAADWLDRCRALECVALDASHRVLDSATIAAAKAAGLRVLSYTINEPARAVELRAAGLDCVITDAVDLIVPGD</sequence>
<evidence type="ECO:0000313" key="2">
    <source>
        <dbReference type="EMBL" id="TXL62669.1"/>
    </source>
</evidence>
<gene>
    <name evidence="2" type="primary">ugpQ</name>
    <name evidence="2" type="ORF">FHP08_17450</name>
</gene>
<dbReference type="InterPro" id="IPR030395">
    <property type="entry name" value="GP_PDE_dom"/>
</dbReference>
<evidence type="ECO:0000313" key="3">
    <source>
        <dbReference type="Proteomes" id="UP000321548"/>
    </source>
</evidence>
<name>A0A5C8NLT0_9BURK</name>
<proteinExistence type="predicted"/>
<dbReference type="OrthoDB" id="9795622at2"/>